<organism evidence="1 2">
    <name type="scientific">Oleispira antarctica</name>
    <dbReference type="NCBI Taxonomy" id="188908"/>
    <lineage>
        <taxon>Bacteria</taxon>
        <taxon>Pseudomonadati</taxon>
        <taxon>Pseudomonadota</taxon>
        <taxon>Gammaproteobacteria</taxon>
        <taxon>Oceanospirillales</taxon>
        <taxon>Oceanospirillaceae</taxon>
        <taxon>Oleispira</taxon>
    </lineage>
</organism>
<sequence length="71" mass="8494">NRKATIEEARTIGLEKAKLEINNPILLEDYTEAKKIPMEQLVYLIEQGKIPTFRWRQYTYIENRELISIKK</sequence>
<proteinExistence type="predicted"/>
<accession>A0A1Y5HPI1</accession>
<protein>
    <submittedName>
        <fullName evidence="1">Uncharacterized protein</fullName>
    </submittedName>
</protein>
<dbReference type="EMBL" id="MABE01000581">
    <property type="protein sequence ID" value="OUS39221.1"/>
    <property type="molecule type" value="Genomic_DNA"/>
</dbReference>
<evidence type="ECO:0000313" key="2">
    <source>
        <dbReference type="Proteomes" id="UP000227088"/>
    </source>
</evidence>
<dbReference type="Proteomes" id="UP000227088">
    <property type="component" value="Unassembled WGS sequence"/>
</dbReference>
<reference evidence="2" key="1">
    <citation type="journal article" date="2017" name="Proc. Natl. Acad. Sci. U.S.A.">
        <title>Simulation of Deepwater Horizon oil plume reveals substrate specialization within a complex community of hydrocarbon degraders.</title>
        <authorList>
            <person name="Hu P."/>
            <person name="Dubinsky E.A."/>
            <person name="Probst A.J."/>
            <person name="Wang J."/>
            <person name="Sieber C.M.K."/>
            <person name="Tom L.M."/>
            <person name="Gardinali P."/>
            <person name="Banfield J.F."/>
            <person name="Atlas R.M."/>
            <person name="Andersen G.L."/>
        </authorList>
    </citation>
    <scope>NUCLEOTIDE SEQUENCE [LARGE SCALE GENOMIC DNA]</scope>
</reference>
<name>A0A1Y5HPI1_OLEAN</name>
<comment type="caution">
    <text evidence="1">The sequence shown here is derived from an EMBL/GenBank/DDBJ whole genome shotgun (WGS) entry which is preliminary data.</text>
</comment>
<evidence type="ECO:0000313" key="1">
    <source>
        <dbReference type="EMBL" id="OUS39221.1"/>
    </source>
</evidence>
<feature type="non-terminal residue" evidence="1">
    <location>
        <position position="1"/>
    </location>
</feature>
<gene>
    <name evidence="1" type="ORF">A9R00_10010</name>
</gene>
<dbReference type="AlphaFoldDB" id="A0A1Y5HPI1"/>